<gene>
    <name evidence="16" type="ORF">HNQ81_002179</name>
</gene>
<dbReference type="PROSITE" id="PS50112">
    <property type="entry name" value="PAS"/>
    <property type="match status" value="1"/>
</dbReference>
<evidence type="ECO:0000256" key="11">
    <source>
        <dbReference type="ARBA" id="ARBA00023012"/>
    </source>
</evidence>
<evidence type="ECO:0000256" key="8">
    <source>
        <dbReference type="ARBA" id="ARBA00022777"/>
    </source>
</evidence>
<keyword evidence="9" id="KW-0067">ATP-binding</keyword>
<dbReference type="CDD" id="cd00082">
    <property type="entry name" value="HisKA"/>
    <property type="match status" value="1"/>
</dbReference>
<dbReference type="SUPFAM" id="SSF55785">
    <property type="entry name" value="PYP-like sensor domain (PAS domain)"/>
    <property type="match status" value="1"/>
</dbReference>
<protein>
    <recommendedName>
        <fullName evidence="3">histidine kinase</fullName>
        <ecNumber evidence="3">2.7.13.3</ecNumber>
    </recommendedName>
</protein>
<evidence type="ECO:0000256" key="12">
    <source>
        <dbReference type="ARBA" id="ARBA00023136"/>
    </source>
</evidence>
<dbReference type="InterPro" id="IPR036890">
    <property type="entry name" value="HATPase_C_sf"/>
</dbReference>
<dbReference type="InterPro" id="IPR003594">
    <property type="entry name" value="HATPase_dom"/>
</dbReference>
<feature type="domain" description="PAS" evidence="14">
    <location>
        <begin position="8"/>
        <end position="63"/>
    </location>
</feature>
<keyword evidence="10" id="KW-1133">Transmembrane helix</keyword>
<evidence type="ECO:0000256" key="2">
    <source>
        <dbReference type="ARBA" id="ARBA00004141"/>
    </source>
</evidence>
<reference evidence="16 17" key="1">
    <citation type="submission" date="2020-08" db="EMBL/GenBank/DDBJ databases">
        <title>Genomic Encyclopedia of Type Strains, Phase IV (KMG-IV): sequencing the most valuable type-strain genomes for metagenomic binning, comparative biology and taxonomic classification.</title>
        <authorList>
            <person name="Goeker M."/>
        </authorList>
    </citation>
    <scope>NUCLEOTIDE SEQUENCE [LARGE SCALE GENOMIC DNA]</scope>
    <source>
        <strain evidence="16 17">DSM 28570</strain>
    </source>
</reference>
<dbReference type="InterPro" id="IPR050351">
    <property type="entry name" value="BphY/WalK/GraS-like"/>
</dbReference>
<keyword evidence="17" id="KW-1185">Reference proteome</keyword>
<dbReference type="PROSITE" id="PS50113">
    <property type="entry name" value="PAC"/>
    <property type="match status" value="1"/>
</dbReference>
<dbReference type="InterPro" id="IPR036097">
    <property type="entry name" value="HisK_dim/P_sf"/>
</dbReference>
<dbReference type="Pfam" id="PF08448">
    <property type="entry name" value="PAS_4"/>
    <property type="match status" value="1"/>
</dbReference>
<dbReference type="GO" id="GO:0000155">
    <property type="term" value="F:phosphorelay sensor kinase activity"/>
    <property type="evidence" value="ECO:0007669"/>
    <property type="project" value="InterPro"/>
</dbReference>
<organism evidence="16 17">
    <name type="scientific">Desulfoprunum benzoelyticum</name>
    <dbReference type="NCBI Taxonomy" id="1506996"/>
    <lineage>
        <taxon>Bacteria</taxon>
        <taxon>Pseudomonadati</taxon>
        <taxon>Thermodesulfobacteriota</taxon>
        <taxon>Desulfobulbia</taxon>
        <taxon>Desulfobulbales</taxon>
        <taxon>Desulfobulbaceae</taxon>
        <taxon>Desulfoprunum</taxon>
    </lineage>
</organism>
<dbReference type="InterPro" id="IPR013656">
    <property type="entry name" value="PAS_4"/>
</dbReference>
<name>A0A840UUG5_9BACT</name>
<dbReference type="AlphaFoldDB" id="A0A840UUG5"/>
<sequence>MANNFSQRCPEMMALLRHTEDSIFFKDMDGRFVLVSESKARRSGVRWEDMIGKTDFDFLPQDEAIRCRDDEIFVMETGEAILDKEEELTRPDGSHTWVSVSKFPWKHTSGEIIGVIGISRNISKRKNLEHHILQMLSIATHDMRSPIVSIASTIKLLSRGRFGEVSESVKQTLNDVFNRMVKLEKIVGEYLTKSCVMNSTRVGRKEKLDLREDIIDPLLEEFSQEIENGEILIDNRLGGIPGDKIFISANKNWLVIVYRNLLSNAIRYTPRGGVIAYGFEDKGEMYQLNVFNSGQSIPEEKRKSIFEMYESESSTGIGLPVIRELVRRHGGDLWYEDSPGGHPNFVFTLPKE</sequence>
<dbReference type="GO" id="GO:0016020">
    <property type="term" value="C:membrane"/>
    <property type="evidence" value="ECO:0007669"/>
    <property type="project" value="UniProtKB-SubCell"/>
</dbReference>
<feature type="domain" description="PAC" evidence="15">
    <location>
        <begin position="82"/>
        <end position="134"/>
    </location>
</feature>
<dbReference type="PANTHER" id="PTHR42878">
    <property type="entry name" value="TWO-COMPONENT HISTIDINE KINASE"/>
    <property type="match status" value="1"/>
</dbReference>
<evidence type="ECO:0000256" key="3">
    <source>
        <dbReference type="ARBA" id="ARBA00012438"/>
    </source>
</evidence>
<dbReference type="GO" id="GO:0007234">
    <property type="term" value="P:osmosensory signaling via phosphorelay pathway"/>
    <property type="evidence" value="ECO:0007669"/>
    <property type="project" value="TreeGrafter"/>
</dbReference>
<dbReference type="CDD" id="cd00075">
    <property type="entry name" value="HATPase"/>
    <property type="match status" value="1"/>
</dbReference>
<dbReference type="NCBIfam" id="TIGR00229">
    <property type="entry name" value="sensory_box"/>
    <property type="match status" value="1"/>
</dbReference>
<dbReference type="Gene3D" id="3.30.450.20">
    <property type="entry name" value="PAS domain"/>
    <property type="match status" value="1"/>
</dbReference>
<evidence type="ECO:0000256" key="4">
    <source>
        <dbReference type="ARBA" id="ARBA00022553"/>
    </source>
</evidence>
<evidence type="ECO:0000256" key="6">
    <source>
        <dbReference type="ARBA" id="ARBA00022692"/>
    </source>
</evidence>
<dbReference type="Pfam" id="PF02518">
    <property type="entry name" value="HATPase_c"/>
    <property type="match status" value="1"/>
</dbReference>
<evidence type="ECO:0000259" key="13">
    <source>
        <dbReference type="PROSITE" id="PS50109"/>
    </source>
</evidence>
<dbReference type="SMART" id="SM00387">
    <property type="entry name" value="HATPase_c"/>
    <property type="match status" value="1"/>
</dbReference>
<dbReference type="SMART" id="SM00091">
    <property type="entry name" value="PAS"/>
    <property type="match status" value="1"/>
</dbReference>
<dbReference type="InterPro" id="IPR005467">
    <property type="entry name" value="His_kinase_dom"/>
</dbReference>
<comment type="caution">
    <text evidence="16">The sequence shown here is derived from an EMBL/GenBank/DDBJ whole genome shotgun (WGS) entry which is preliminary data.</text>
</comment>
<dbReference type="Gene3D" id="1.10.287.130">
    <property type="match status" value="1"/>
</dbReference>
<evidence type="ECO:0000259" key="14">
    <source>
        <dbReference type="PROSITE" id="PS50112"/>
    </source>
</evidence>
<keyword evidence="6" id="KW-0812">Transmembrane</keyword>
<evidence type="ECO:0000313" key="16">
    <source>
        <dbReference type="EMBL" id="MBB5348443.1"/>
    </source>
</evidence>
<evidence type="ECO:0000256" key="5">
    <source>
        <dbReference type="ARBA" id="ARBA00022679"/>
    </source>
</evidence>
<evidence type="ECO:0000256" key="9">
    <source>
        <dbReference type="ARBA" id="ARBA00022840"/>
    </source>
</evidence>
<dbReference type="GO" id="GO:0005524">
    <property type="term" value="F:ATP binding"/>
    <property type="evidence" value="ECO:0007669"/>
    <property type="project" value="UniProtKB-KW"/>
</dbReference>
<comment type="catalytic activity">
    <reaction evidence="1">
        <text>ATP + protein L-histidine = ADP + protein N-phospho-L-histidine.</text>
        <dbReference type="EC" id="2.7.13.3"/>
    </reaction>
</comment>
<dbReference type="SUPFAM" id="SSF55874">
    <property type="entry name" value="ATPase domain of HSP90 chaperone/DNA topoisomerase II/histidine kinase"/>
    <property type="match status" value="1"/>
</dbReference>
<evidence type="ECO:0000313" key="17">
    <source>
        <dbReference type="Proteomes" id="UP000539642"/>
    </source>
</evidence>
<proteinExistence type="predicted"/>
<dbReference type="InterPro" id="IPR000700">
    <property type="entry name" value="PAS-assoc_C"/>
</dbReference>
<dbReference type="EMBL" id="JACHEO010000012">
    <property type="protein sequence ID" value="MBB5348443.1"/>
    <property type="molecule type" value="Genomic_DNA"/>
</dbReference>
<dbReference type="EC" id="2.7.13.3" evidence="3"/>
<dbReference type="GO" id="GO:0000156">
    <property type="term" value="F:phosphorelay response regulator activity"/>
    <property type="evidence" value="ECO:0007669"/>
    <property type="project" value="TreeGrafter"/>
</dbReference>
<keyword evidence="7" id="KW-0547">Nucleotide-binding</keyword>
<keyword evidence="4" id="KW-0597">Phosphoprotein</keyword>
<dbReference type="InterPro" id="IPR000014">
    <property type="entry name" value="PAS"/>
</dbReference>
<dbReference type="GO" id="GO:0030295">
    <property type="term" value="F:protein kinase activator activity"/>
    <property type="evidence" value="ECO:0007669"/>
    <property type="project" value="TreeGrafter"/>
</dbReference>
<dbReference type="Gene3D" id="3.30.565.10">
    <property type="entry name" value="Histidine kinase-like ATPase, C-terminal domain"/>
    <property type="match status" value="1"/>
</dbReference>
<dbReference type="RefSeq" id="WP_183351191.1">
    <property type="nucleotide sequence ID" value="NZ_JACHEO010000012.1"/>
</dbReference>
<evidence type="ECO:0000256" key="1">
    <source>
        <dbReference type="ARBA" id="ARBA00000085"/>
    </source>
</evidence>
<evidence type="ECO:0000259" key="15">
    <source>
        <dbReference type="PROSITE" id="PS50113"/>
    </source>
</evidence>
<dbReference type="PROSITE" id="PS50109">
    <property type="entry name" value="HIS_KIN"/>
    <property type="match status" value="1"/>
</dbReference>
<dbReference type="InterPro" id="IPR004358">
    <property type="entry name" value="Sig_transdc_His_kin-like_C"/>
</dbReference>
<dbReference type="Proteomes" id="UP000539642">
    <property type="component" value="Unassembled WGS sequence"/>
</dbReference>
<evidence type="ECO:0000256" key="7">
    <source>
        <dbReference type="ARBA" id="ARBA00022741"/>
    </source>
</evidence>
<keyword evidence="5" id="KW-0808">Transferase</keyword>
<dbReference type="PANTHER" id="PTHR42878:SF7">
    <property type="entry name" value="SENSOR HISTIDINE KINASE GLRK"/>
    <property type="match status" value="1"/>
</dbReference>
<dbReference type="CDD" id="cd00130">
    <property type="entry name" value="PAS"/>
    <property type="match status" value="1"/>
</dbReference>
<accession>A0A840UUG5</accession>
<keyword evidence="12" id="KW-0472">Membrane</keyword>
<comment type="subcellular location">
    <subcellularLocation>
        <location evidence="2">Membrane</location>
        <topology evidence="2">Multi-pass membrane protein</topology>
    </subcellularLocation>
</comment>
<keyword evidence="11" id="KW-0902">Two-component regulatory system</keyword>
<dbReference type="PRINTS" id="PR00344">
    <property type="entry name" value="BCTRLSENSOR"/>
</dbReference>
<dbReference type="InterPro" id="IPR035965">
    <property type="entry name" value="PAS-like_dom_sf"/>
</dbReference>
<feature type="domain" description="Histidine kinase" evidence="13">
    <location>
        <begin position="138"/>
        <end position="352"/>
    </location>
</feature>
<evidence type="ECO:0000256" key="10">
    <source>
        <dbReference type="ARBA" id="ARBA00022989"/>
    </source>
</evidence>
<dbReference type="SUPFAM" id="SSF47384">
    <property type="entry name" value="Homodimeric domain of signal transducing histidine kinase"/>
    <property type="match status" value="1"/>
</dbReference>
<keyword evidence="8" id="KW-0418">Kinase</keyword>
<dbReference type="InterPro" id="IPR003661">
    <property type="entry name" value="HisK_dim/P_dom"/>
</dbReference>